<dbReference type="AlphaFoldDB" id="A0AAE1UB92"/>
<accession>A0AAE1UB92</accession>
<dbReference type="Proteomes" id="UP001292094">
    <property type="component" value="Unassembled WGS sequence"/>
</dbReference>
<evidence type="ECO:0000313" key="2">
    <source>
        <dbReference type="EMBL" id="KAK4314496.1"/>
    </source>
</evidence>
<sequence length="146" mass="15188">MLRLPYLVTAAPEHQPVIQIFEGGDSRLRQAGDPHELAGGEKGPGEPLLDDSHCPAVGRPGGGPSQEVFKQKYFIGVRDGVGLAFGDLWWPGDAGAGDDQLPVFGERAAGGVAVKTCLVVWVGTVGLLERGAHVGTVGLLERGALV</sequence>
<evidence type="ECO:0000313" key="3">
    <source>
        <dbReference type="Proteomes" id="UP001292094"/>
    </source>
</evidence>
<organism evidence="2 3">
    <name type="scientific">Petrolisthes manimaculis</name>
    <dbReference type="NCBI Taxonomy" id="1843537"/>
    <lineage>
        <taxon>Eukaryota</taxon>
        <taxon>Metazoa</taxon>
        <taxon>Ecdysozoa</taxon>
        <taxon>Arthropoda</taxon>
        <taxon>Crustacea</taxon>
        <taxon>Multicrustacea</taxon>
        <taxon>Malacostraca</taxon>
        <taxon>Eumalacostraca</taxon>
        <taxon>Eucarida</taxon>
        <taxon>Decapoda</taxon>
        <taxon>Pleocyemata</taxon>
        <taxon>Anomura</taxon>
        <taxon>Galatheoidea</taxon>
        <taxon>Porcellanidae</taxon>
        <taxon>Petrolisthes</taxon>
    </lineage>
</organism>
<protein>
    <submittedName>
        <fullName evidence="2">Uncharacterized protein</fullName>
    </submittedName>
</protein>
<feature type="compositionally biased region" description="Basic and acidic residues" evidence="1">
    <location>
        <begin position="29"/>
        <end position="39"/>
    </location>
</feature>
<dbReference type="EMBL" id="JAWZYT010001218">
    <property type="protein sequence ID" value="KAK4314496.1"/>
    <property type="molecule type" value="Genomic_DNA"/>
</dbReference>
<evidence type="ECO:0000256" key="1">
    <source>
        <dbReference type="SAM" id="MobiDB-lite"/>
    </source>
</evidence>
<comment type="caution">
    <text evidence="2">The sequence shown here is derived from an EMBL/GenBank/DDBJ whole genome shotgun (WGS) entry which is preliminary data.</text>
</comment>
<proteinExistence type="predicted"/>
<reference evidence="2" key="1">
    <citation type="submission" date="2023-11" db="EMBL/GenBank/DDBJ databases">
        <title>Genome assemblies of two species of porcelain crab, Petrolisthes cinctipes and Petrolisthes manimaculis (Anomura: Porcellanidae).</title>
        <authorList>
            <person name="Angst P."/>
        </authorList>
    </citation>
    <scope>NUCLEOTIDE SEQUENCE</scope>
    <source>
        <strain evidence="2">PB745_02</strain>
        <tissue evidence="2">Gill</tissue>
    </source>
</reference>
<keyword evidence="3" id="KW-1185">Reference proteome</keyword>
<gene>
    <name evidence="2" type="ORF">Pmani_014201</name>
</gene>
<name>A0AAE1UB92_9EUCA</name>
<feature type="region of interest" description="Disordered" evidence="1">
    <location>
        <begin position="29"/>
        <end position="63"/>
    </location>
</feature>